<dbReference type="GO" id="GO:0006457">
    <property type="term" value="P:protein folding"/>
    <property type="evidence" value="ECO:0007669"/>
    <property type="project" value="TreeGrafter"/>
</dbReference>
<protein>
    <submittedName>
        <fullName evidence="7">DNL-type zinc finger protein</fullName>
    </submittedName>
</protein>
<evidence type="ECO:0000256" key="2">
    <source>
        <dbReference type="ARBA" id="ARBA00022771"/>
    </source>
</evidence>
<dbReference type="GO" id="GO:0030150">
    <property type="term" value="P:protein import into mitochondrial matrix"/>
    <property type="evidence" value="ECO:0007669"/>
    <property type="project" value="TreeGrafter"/>
</dbReference>
<dbReference type="Proteomes" id="UP000694891">
    <property type="component" value="Unplaced"/>
</dbReference>
<dbReference type="GO" id="GO:0005739">
    <property type="term" value="C:mitochondrion"/>
    <property type="evidence" value="ECO:0007669"/>
    <property type="project" value="TreeGrafter"/>
</dbReference>
<accession>A0A9Y4TY52</accession>
<keyword evidence="3" id="KW-0862">Zinc</keyword>
<proteinExistence type="predicted"/>
<dbReference type="RefSeq" id="XP_008304371.1">
    <property type="nucleotide sequence ID" value="XM_008306149.1"/>
</dbReference>
<keyword evidence="6" id="KW-1185">Reference proteome</keyword>
<keyword evidence="1" id="KW-0479">Metal-binding</keyword>
<gene>
    <name evidence="7" type="primary">dnlz</name>
</gene>
<evidence type="ECO:0000256" key="4">
    <source>
        <dbReference type="PROSITE-ProRule" id="PRU00834"/>
    </source>
</evidence>
<sequence length="214" mass="24140">MSVLQKFFILTLSRRRTDAVSRLSRCYFSSNPSRLCSVFRCPNTRTRTRTGLPSSQDQSFQKLLPAGRYEAVSYGYRNFSTSSSIRSEAIGQVQSKHYQLIYTCKVCSTRSMQQISKVAYHKGVVIVTCPGCKNHHIIADNLGWFSDLEGKRLVVLWAETTINLSLIYNSIQAINSNTSRVARLLLLNITLNCVLVSRDVRLMNVATQAIDFVA</sequence>
<dbReference type="Pfam" id="PF05180">
    <property type="entry name" value="zf-DNL"/>
    <property type="match status" value="1"/>
</dbReference>
<dbReference type="InterPro" id="IPR024158">
    <property type="entry name" value="Mt_import_TIM15"/>
</dbReference>
<dbReference type="PANTHER" id="PTHR20922:SF13">
    <property type="entry name" value="DNL-TYPE ZINC FINGER PROTEIN"/>
    <property type="match status" value="1"/>
</dbReference>
<name>A0A9Y4TY52_9TELE</name>
<evidence type="ECO:0000259" key="5">
    <source>
        <dbReference type="PROSITE" id="PS51501"/>
    </source>
</evidence>
<dbReference type="PROSITE" id="PS51501">
    <property type="entry name" value="ZF_DNL"/>
    <property type="match status" value="1"/>
</dbReference>
<organism evidence="6 7">
    <name type="scientific">Stegastes partitus</name>
    <name type="common">bicolor damselfish</name>
    <dbReference type="NCBI Taxonomy" id="144197"/>
    <lineage>
        <taxon>Eukaryota</taxon>
        <taxon>Metazoa</taxon>
        <taxon>Chordata</taxon>
        <taxon>Craniata</taxon>
        <taxon>Vertebrata</taxon>
        <taxon>Euteleostomi</taxon>
        <taxon>Actinopterygii</taxon>
        <taxon>Neopterygii</taxon>
        <taxon>Teleostei</taxon>
        <taxon>Neoteleostei</taxon>
        <taxon>Acanthomorphata</taxon>
        <taxon>Ovalentaria</taxon>
        <taxon>Pomacentridae</taxon>
        <taxon>Stegastes</taxon>
    </lineage>
</organism>
<dbReference type="CTD" id="728489"/>
<keyword evidence="2 4" id="KW-0863">Zinc-finger</keyword>
<dbReference type="GO" id="GO:0050821">
    <property type="term" value="P:protein stabilization"/>
    <property type="evidence" value="ECO:0007669"/>
    <property type="project" value="TreeGrafter"/>
</dbReference>
<dbReference type="InterPro" id="IPR007853">
    <property type="entry name" value="Znf_DNL-typ"/>
</dbReference>
<feature type="domain" description="DNL-type" evidence="5">
    <location>
        <begin position="93"/>
        <end position="180"/>
    </location>
</feature>
<dbReference type="GeneID" id="103375839"/>
<dbReference type="AlphaFoldDB" id="A0A9Y4TY52"/>
<reference evidence="7" key="1">
    <citation type="submission" date="2025-08" db="UniProtKB">
        <authorList>
            <consortium name="RefSeq"/>
        </authorList>
    </citation>
    <scope>IDENTIFICATION</scope>
</reference>
<evidence type="ECO:0000313" key="6">
    <source>
        <dbReference type="Proteomes" id="UP000694891"/>
    </source>
</evidence>
<evidence type="ECO:0000256" key="3">
    <source>
        <dbReference type="ARBA" id="ARBA00022833"/>
    </source>
</evidence>
<evidence type="ECO:0000313" key="7">
    <source>
        <dbReference type="RefSeq" id="XP_008304371.1"/>
    </source>
</evidence>
<evidence type="ECO:0000256" key="1">
    <source>
        <dbReference type="ARBA" id="ARBA00022723"/>
    </source>
</evidence>
<dbReference type="GO" id="GO:0008270">
    <property type="term" value="F:zinc ion binding"/>
    <property type="evidence" value="ECO:0007669"/>
    <property type="project" value="UniProtKB-KW"/>
</dbReference>
<dbReference type="PANTHER" id="PTHR20922">
    <property type="entry name" value="DNL-TYPE ZINC FINGER PROTEIN"/>
    <property type="match status" value="1"/>
</dbReference>
<dbReference type="GO" id="GO:0051087">
    <property type="term" value="F:protein-folding chaperone binding"/>
    <property type="evidence" value="ECO:0007669"/>
    <property type="project" value="TreeGrafter"/>
</dbReference>